<dbReference type="InterPro" id="IPR016181">
    <property type="entry name" value="Acyl_CoA_acyltransferase"/>
</dbReference>
<protein>
    <submittedName>
        <fullName evidence="2">Acetyltransferase, GNAT family</fullName>
    </submittedName>
</protein>
<keyword evidence="3" id="KW-1185">Reference proteome</keyword>
<dbReference type="AlphaFoldDB" id="A0A1M6H944"/>
<dbReference type="InterPro" id="IPR052564">
    <property type="entry name" value="N-acetyltrans/Recomb-assoc"/>
</dbReference>
<accession>A0A1M6H944</accession>
<proteinExistence type="predicted"/>
<dbReference type="CDD" id="cd04301">
    <property type="entry name" value="NAT_SF"/>
    <property type="match status" value="1"/>
</dbReference>
<evidence type="ECO:0000313" key="3">
    <source>
        <dbReference type="Proteomes" id="UP000184432"/>
    </source>
</evidence>
<sequence>MFFYFRVMKFQISRATDTDLSLMQRLFYQTVTSYGSLIFTKDEIKIYSRLATNKEYWHKKFREDFIYNAKLNGEIIGSFCMDKKGNIEYIFVHMNYHGQGIAKAMFRTIEEVARQQNIDTLTTQISILTKGFFQKHGFEMIKNSVKVVGGEEVVTYTAVRHLKN</sequence>
<dbReference type="STRING" id="570521.SAMN04488508_106141"/>
<keyword evidence="2" id="KW-0808">Transferase</keyword>
<dbReference type="EMBL" id="FQYP01000006">
    <property type="protein sequence ID" value="SHJ18629.1"/>
    <property type="molecule type" value="Genomic_DNA"/>
</dbReference>
<feature type="domain" description="N-acetyltransferase" evidence="1">
    <location>
        <begin position="10"/>
        <end position="164"/>
    </location>
</feature>
<dbReference type="InterPro" id="IPR000182">
    <property type="entry name" value="GNAT_dom"/>
</dbReference>
<organism evidence="2 3">
    <name type="scientific">Aquimarina spongiae</name>
    <dbReference type="NCBI Taxonomy" id="570521"/>
    <lineage>
        <taxon>Bacteria</taxon>
        <taxon>Pseudomonadati</taxon>
        <taxon>Bacteroidota</taxon>
        <taxon>Flavobacteriia</taxon>
        <taxon>Flavobacteriales</taxon>
        <taxon>Flavobacteriaceae</taxon>
        <taxon>Aquimarina</taxon>
    </lineage>
</organism>
<dbReference type="SUPFAM" id="SSF55729">
    <property type="entry name" value="Acyl-CoA N-acyltransferases (Nat)"/>
    <property type="match status" value="1"/>
</dbReference>
<dbReference type="GO" id="GO:0016747">
    <property type="term" value="F:acyltransferase activity, transferring groups other than amino-acyl groups"/>
    <property type="evidence" value="ECO:0007669"/>
    <property type="project" value="InterPro"/>
</dbReference>
<dbReference type="PANTHER" id="PTHR43451:SF1">
    <property type="entry name" value="ACETYLTRANSFERASE"/>
    <property type="match status" value="1"/>
</dbReference>
<name>A0A1M6H944_9FLAO</name>
<dbReference type="PROSITE" id="PS51186">
    <property type="entry name" value="GNAT"/>
    <property type="match status" value="1"/>
</dbReference>
<evidence type="ECO:0000313" key="2">
    <source>
        <dbReference type="EMBL" id="SHJ18629.1"/>
    </source>
</evidence>
<dbReference type="Gene3D" id="3.40.630.30">
    <property type="match status" value="1"/>
</dbReference>
<dbReference type="Pfam" id="PF13673">
    <property type="entry name" value="Acetyltransf_10"/>
    <property type="match status" value="1"/>
</dbReference>
<reference evidence="3" key="1">
    <citation type="submission" date="2016-11" db="EMBL/GenBank/DDBJ databases">
        <authorList>
            <person name="Varghese N."/>
            <person name="Submissions S."/>
        </authorList>
    </citation>
    <scope>NUCLEOTIDE SEQUENCE [LARGE SCALE GENOMIC DNA]</scope>
    <source>
        <strain evidence="3">DSM 22623</strain>
    </source>
</reference>
<dbReference type="PANTHER" id="PTHR43451">
    <property type="entry name" value="ACETYLTRANSFERASE (GNAT) FAMILY PROTEIN"/>
    <property type="match status" value="1"/>
</dbReference>
<dbReference type="Proteomes" id="UP000184432">
    <property type="component" value="Unassembled WGS sequence"/>
</dbReference>
<gene>
    <name evidence="2" type="ORF">SAMN04488508_106141</name>
</gene>
<evidence type="ECO:0000259" key="1">
    <source>
        <dbReference type="PROSITE" id="PS51186"/>
    </source>
</evidence>